<evidence type="ECO:0000313" key="1">
    <source>
        <dbReference type="EMBL" id="KAI4356194.1"/>
    </source>
</evidence>
<evidence type="ECO:0000313" key="2">
    <source>
        <dbReference type="Proteomes" id="UP000828941"/>
    </source>
</evidence>
<accession>A0ACB9Q810</accession>
<organism evidence="1 2">
    <name type="scientific">Bauhinia variegata</name>
    <name type="common">Purple orchid tree</name>
    <name type="synonym">Phanera variegata</name>
    <dbReference type="NCBI Taxonomy" id="167791"/>
    <lineage>
        <taxon>Eukaryota</taxon>
        <taxon>Viridiplantae</taxon>
        <taxon>Streptophyta</taxon>
        <taxon>Embryophyta</taxon>
        <taxon>Tracheophyta</taxon>
        <taxon>Spermatophyta</taxon>
        <taxon>Magnoliopsida</taxon>
        <taxon>eudicotyledons</taxon>
        <taxon>Gunneridae</taxon>
        <taxon>Pentapetalae</taxon>
        <taxon>rosids</taxon>
        <taxon>fabids</taxon>
        <taxon>Fabales</taxon>
        <taxon>Fabaceae</taxon>
        <taxon>Cercidoideae</taxon>
        <taxon>Cercideae</taxon>
        <taxon>Bauhiniinae</taxon>
        <taxon>Bauhinia</taxon>
    </lineage>
</organism>
<dbReference type="EMBL" id="CM039426">
    <property type="protein sequence ID" value="KAI4356194.1"/>
    <property type="molecule type" value="Genomic_DNA"/>
</dbReference>
<gene>
    <name evidence="1" type="ORF">L6164_000236</name>
</gene>
<name>A0ACB9Q810_BAUVA</name>
<sequence length="99" mass="11085">MMPLDVLQQFHSEDGGDQEMEKILLKAGAVRSTPSQFASRNDELEDFFKYKNGRDKPSDVRTALLTVEGLMLAATYQAALSPPSGLWQENKFNEILPIP</sequence>
<reference evidence="1 2" key="1">
    <citation type="journal article" date="2022" name="DNA Res.">
        <title>Chromosomal-level genome assembly of the orchid tree Bauhinia variegata (Leguminosae; Cercidoideae) supports the allotetraploid origin hypothesis of Bauhinia.</title>
        <authorList>
            <person name="Zhong Y."/>
            <person name="Chen Y."/>
            <person name="Zheng D."/>
            <person name="Pang J."/>
            <person name="Liu Y."/>
            <person name="Luo S."/>
            <person name="Meng S."/>
            <person name="Qian L."/>
            <person name="Wei D."/>
            <person name="Dai S."/>
            <person name="Zhou R."/>
        </authorList>
    </citation>
    <scope>NUCLEOTIDE SEQUENCE [LARGE SCALE GENOMIC DNA]</scope>
    <source>
        <strain evidence="1">BV-YZ2020</strain>
    </source>
</reference>
<comment type="caution">
    <text evidence="1">The sequence shown here is derived from an EMBL/GenBank/DDBJ whole genome shotgun (WGS) entry which is preliminary data.</text>
</comment>
<protein>
    <submittedName>
        <fullName evidence="1">Uncharacterized protein</fullName>
    </submittedName>
</protein>
<proteinExistence type="predicted"/>
<dbReference type="Proteomes" id="UP000828941">
    <property type="component" value="Chromosome 1"/>
</dbReference>
<keyword evidence="2" id="KW-1185">Reference proteome</keyword>